<keyword evidence="8" id="KW-1185">Reference proteome</keyword>
<dbReference type="PANTHER" id="PTHR43498:SF1">
    <property type="entry name" value="COB--COM HETERODISULFIDE REDUCTASE IRON-SULFUR SUBUNIT A"/>
    <property type="match status" value="1"/>
</dbReference>
<feature type="signal peptide" evidence="6">
    <location>
        <begin position="1"/>
        <end position="23"/>
    </location>
</feature>
<feature type="chain" id="PRO_5046778496" evidence="6">
    <location>
        <begin position="24"/>
        <end position="552"/>
    </location>
</feature>
<keyword evidence="1" id="KW-0004">4Fe-4S</keyword>
<evidence type="ECO:0000256" key="6">
    <source>
        <dbReference type="SAM" id="SignalP"/>
    </source>
</evidence>
<keyword evidence="5" id="KW-0411">Iron-sulfur</keyword>
<keyword evidence="6" id="KW-0732">Signal</keyword>
<dbReference type="InterPro" id="IPR039650">
    <property type="entry name" value="HdrA-like"/>
</dbReference>
<name>A0ABS5CSC1_9FLAO</name>
<evidence type="ECO:0000256" key="2">
    <source>
        <dbReference type="ARBA" id="ARBA00022723"/>
    </source>
</evidence>
<evidence type="ECO:0000313" key="8">
    <source>
        <dbReference type="Proteomes" id="UP000674217"/>
    </source>
</evidence>
<keyword evidence="2" id="KW-0479">Metal-binding</keyword>
<keyword evidence="4" id="KW-0408">Iron</keyword>
<comment type="caution">
    <text evidence="7">The sequence shown here is derived from an EMBL/GenBank/DDBJ whole genome shotgun (WGS) entry which is preliminary data.</text>
</comment>
<dbReference type="EMBL" id="JAGFBU010000002">
    <property type="protein sequence ID" value="MBP4141510.1"/>
    <property type="molecule type" value="Genomic_DNA"/>
</dbReference>
<reference evidence="7 8" key="1">
    <citation type="submission" date="2021-03" db="EMBL/GenBank/DDBJ databases">
        <title>Flavobacterium Flabelliformis Sp. Nov. And Flavobacterium Geliluteum Sp. Nov., Two Novel Multidrug Resistant Psychrophilic Species Isolated From Antarctica.</title>
        <authorList>
            <person name="Kralova S."/>
            <person name="Busse H.J."/>
            <person name="Bezdicek M."/>
            <person name="Nykrynova M."/>
            <person name="Kroupova E."/>
            <person name="Krsek D."/>
            <person name="Sedlacek I."/>
        </authorList>
    </citation>
    <scope>NUCLEOTIDE SEQUENCE [LARGE SCALE GENOMIC DNA]</scope>
    <source>
        <strain evidence="7 8">P4023</strain>
    </source>
</reference>
<sequence>MSKIKLYCSSLLIVCCSVFFSCSKEIPPEIRVPVNFDNTTGVDKIDKAKEYDVVVYGGTSAGIIAALEVAQSGKTVLLIKPSDTALGGMTTNGLGVTDVLNTEILGGLTRDFYQKIKEYYSNSQNWFLGNASTYRRYSSNGDVMIWFEPKAAQFVLQDLIIKNAIPVLHSERLDLKNGVKKNMLNAITSIKMESGLVIKGKMFIDASYEGDLMAKSGVSYTYGRESNSQYNERVNGVQRLHSWERNELPDGIFIYGLGSLTLAPNGTSDKKIQAYCYRMCLTNVKENRRTIAKPFDYDEDDYKILFEYVKNYAGNYLCDFGPLPNGKTDSNNFGPISTDYVGKNYNYPEGNYAERQRITEEHKRYQIGFMWTLANHPKIPERIREFYKEWGLPKDEFVESDNWPKQLYIREGRRMISDYVMTENNCTGKIVVSQPVTLADYPMDSHIVQRYIDSKGNLKNEGQLMATTPKPYPIDYRSIVPKSTECTNLFVPVCLSASHIAMGSIRMEPVYMALGQVAAIAAVQSLEKGKKTQELSYEVLKTELLRKKMILQ</sequence>
<dbReference type="Pfam" id="PF12831">
    <property type="entry name" value="FAD_oxidored"/>
    <property type="match status" value="1"/>
</dbReference>
<evidence type="ECO:0000256" key="4">
    <source>
        <dbReference type="ARBA" id="ARBA00023004"/>
    </source>
</evidence>
<dbReference type="InterPro" id="IPR036188">
    <property type="entry name" value="FAD/NAD-bd_sf"/>
</dbReference>
<organism evidence="7 8">
    <name type="scientific">Flavobacterium flabelliforme</name>
    <dbReference type="NCBI Taxonomy" id="2816119"/>
    <lineage>
        <taxon>Bacteria</taxon>
        <taxon>Pseudomonadati</taxon>
        <taxon>Bacteroidota</taxon>
        <taxon>Flavobacteriia</taxon>
        <taxon>Flavobacteriales</taxon>
        <taxon>Flavobacteriaceae</taxon>
        <taxon>Flavobacterium</taxon>
    </lineage>
</organism>
<proteinExistence type="predicted"/>
<evidence type="ECO:0000256" key="5">
    <source>
        <dbReference type="ARBA" id="ARBA00023014"/>
    </source>
</evidence>
<accession>A0ABS5CSC1</accession>
<dbReference type="SUPFAM" id="SSF51905">
    <property type="entry name" value="FAD/NAD(P)-binding domain"/>
    <property type="match status" value="1"/>
</dbReference>
<dbReference type="PROSITE" id="PS51257">
    <property type="entry name" value="PROKAR_LIPOPROTEIN"/>
    <property type="match status" value="1"/>
</dbReference>
<dbReference type="PANTHER" id="PTHR43498">
    <property type="entry name" value="FERREDOXIN:COB-COM HETERODISULFIDE REDUCTASE SUBUNIT A"/>
    <property type="match status" value="1"/>
</dbReference>
<protein>
    <submittedName>
        <fullName evidence="7">FAD-dependent oxidoreductase</fullName>
    </submittedName>
</protein>
<evidence type="ECO:0000313" key="7">
    <source>
        <dbReference type="EMBL" id="MBP4141510.1"/>
    </source>
</evidence>
<dbReference type="Proteomes" id="UP000674217">
    <property type="component" value="Unassembled WGS sequence"/>
</dbReference>
<evidence type="ECO:0000256" key="1">
    <source>
        <dbReference type="ARBA" id="ARBA00022485"/>
    </source>
</evidence>
<evidence type="ECO:0000256" key="3">
    <source>
        <dbReference type="ARBA" id="ARBA00023002"/>
    </source>
</evidence>
<keyword evidence="3" id="KW-0560">Oxidoreductase</keyword>
<dbReference type="Gene3D" id="3.50.50.60">
    <property type="entry name" value="FAD/NAD(P)-binding domain"/>
    <property type="match status" value="1"/>
</dbReference>
<dbReference type="RefSeq" id="WP_210645576.1">
    <property type="nucleotide sequence ID" value="NZ_JAGFBU010000002.1"/>
</dbReference>
<gene>
    <name evidence="7" type="ORF">J3S90_06820</name>
</gene>